<dbReference type="FunFam" id="3.40.50.1110:FF:000002">
    <property type="entry name" value="isoamyl acetate-hydrolyzing esterase 1 homolog"/>
    <property type="match status" value="1"/>
</dbReference>
<dbReference type="PANTHER" id="PTHR14209">
    <property type="entry name" value="ISOAMYL ACETATE-HYDROLYZING ESTERASE 1"/>
    <property type="match status" value="1"/>
</dbReference>
<keyword evidence="2" id="KW-0378">Hydrolase</keyword>
<feature type="non-terminal residue" evidence="5">
    <location>
        <position position="1"/>
    </location>
</feature>
<dbReference type="InterPro" id="IPR013830">
    <property type="entry name" value="SGNH_hydro"/>
</dbReference>
<evidence type="ECO:0000313" key="6">
    <source>
        <dbReference type="Proteomes" id="UP000092600"/>
    </source>
</evidence>
<reference evidence="5 6" key="1">
    <citation type="journal article" date="2016" name="DNA Res.">
        <title>The draft genome of MD-2 pineapple using hybrid error correction of long reads.</title>
        <authorList>
            <person name="Redwan R.M."/>
            <person name="Saidin A."/>
            <person name="Kumar S.V."/>
        </authorList>
    </citation>
    <scope>NUCLEOTIDE SEQUENCE [LARGE SCALE GENOMIC DNA]</scope>
    <source>
        <strain evidence="6">cv. MD2</strain>
        <tissue evidence="5">Leaf</tissue>
    </source>
</reference>
<feature type="region of interest" description="Disordered" evidence="3">
    <location>
        <begin position="1"/>
        <end position="20"/>
    </location>
</feature>
<evidence type="ECO:0000256" key="2">
    <source>
        <dbReference type="ARBA" id="ARBA00022801"/>
    </source>
</evidence>
<dbReference type="CDD" id="cd01838">
    <property type="entry name" value="Isoamyl_acetate_hydrolase_like"/>
    <property type="match status" value="1"/>
</dbReference>
<dbReference type="Pfam" id="PF13472">
    <property type="entry name" value="Lipase_GDSL_2"/>
    <property type="match status" value="1"/>
</dbReference>
<gene>
    <name evidence="5" type="ORF">ACMD2_08247</name>
</gene>
<dbReference type="PANTHER" id="PTHR14209:SF19">
    <property type="entry name" value="ISOAMYL ACETATE-HYDROLYZING ESTERASE 1 HOMOLOG"/>
    <property type="match status" value="1"/>
</dbReference>
<dbReference type="STRING" id="4615.A0A199VLS1"/>
<dbReference type="AlphaFoldDB" id="A0A199VLS1"/>
<protein>
    <submittedName>
        <fullName evidence="5">GDSL esterase/lipase</fullName>
    </submittedName>
</protein>
<evidence type="ECO:0000256" key="1">
    <source>
        <dbReference type="ARBA" id="ARBA00008668"/>
    </source>
</evidence>
<dbReference type="Gene3D" id="3.40.50.1110">
    <property type="entry name" value="SGNH hydrolase"/>
    <property type="match status" value="1"/>
</dbReference>
<feature type="domain" description="SGNH hydrolase-type esterase" evidence="4">
    <location>
        <begin position="42"/>
        <end position="230"/>
    </location>
</feature>
<dbReference type="GO" id="GO:0016787">
    <property type="term" value="F:hydrolase activity"/>
    <property type="evidence" value="ECO:0007669"/>
    <property type="project" value="UniProtKB-KW"/>
</dbReference>
<evidence type="ECO:0000259" key="4">
    <source>
        <dbReference type="Pfam" id="PF13472"/>
    </source>
</evidence>
<comment type="similarity">
    <text evidence="1">Belongs to the 'GDSL' lipolytic enzyme family.</text>
</comment>
<proteinExistence type="inferred from homology"/>
<dbReference type="Proteomes" id="UP000092600">
    <property type="component" value="Unassembled WGS sequence"/>
</dbReference>
<evidence type="ECO:0000256" key="3">
    <source>
        <dbReference type="SAM" id="MobiDB-lite"/>
    </source>
</evidence>
<sequence>KKQPRNQTDLSSFISSSSVSLPISSAAKKKKKKKKMRPKLVLFGDSITEESFCDGGWGAALAHQFARSADVVLRGYSGYNTRWALRVAARAMEGAGDAPAAVTVFFGANDAALPDRSSWFQHVPLDEYQRNLRSIHSFLKERWPSAVVILITPPPIDEDGRLQYPYTDGPSGLPERTNESAGAFAKACVAVAKELGVPYIDLWTKMQQFPDWEKSFLRDGLHFTPRGNRVLFEEVVQALKGVGLSLESLPVDLPLFSDVDPKDPLKSFDN</sequence>
<accession>A0A199VLS1</accession>
<evidence type="ECO:0000313" key="5">
    <source>
        <dbReference type="EMBL" id="OAY77953.1"/>
    </source>
</evidence>
<comment type="caution">
    <text evidence="5">The sequence shown here is derived from an EMBL/GenBank/DDBJ whole genome shotgun (WGS) entry which is preliminary data.</text>
</comment>
<organism evidence="5 6">
    <name type="scientific">Ananas comosus</name>
    <name type="common">Pineapple</name>
    <name type="synonym">Ananas ananas</name>
    <dbReference type="NCBI Taxonomy" id="4615"/>
    <lineage>
        <taxon>Eukaryota</taxon>
        <taxon>Viridiplantae</taxon>
        <taxon>Streptophyta</taxon>
        <taxon>Embryophyta</taxon>
        <taxon>Tracheophyta</taxon>
        <taxon>Spermatophyta</taxon>
        <taxon>Magnoliopsida</taxon>
        <taxon>Liliopsida</taxon>
        <taxon>Poales</taxon>
        <taxon>Bromeliaceae</taxon>
        <taxon>Bromelioideae</taxon>
        <taxon>Ananas</taxon>
    </lineage>
</organism>
<dbReference type="EMBL" id="LSRQ01001410">
    <property type="protein sequence ID" value="OAY77953.1"/>
    <property type="molecule type" value="Genomic_DNA"/>
</dbReference>
<dbReference type="InterPro" id="IPR036514">
    <property type="entry name" value="SGNH_hydro_sf"/>
</dbReference>
<name>A0A199VLS1_ANACO</name>
<dbReference type="InterPro" id="IPR045136">
    <property type="entry name" value="Iah1-like"/>
</dbReference>
<dbReference type="SUPFAM" id="SSF52266">
    <property type="entry name" value="SGNH hydrolase"/>
    <property type="match status" value="1"/>
</dbReference>
<feature type="compositionally biased region" description="Low complexity" evidence="3">
    <location>
        <begin position="10"/>
        <end position="20"/>
    </location>
</feature>